<evidence type="ECO:0000256" key="3">
    <source>
        <dbReference type="ARBA" id="ARBA00022729"/>
    </source>
</evidence>
<organism evidence="8 9">
    <name type="scientific">Pseudomonas fluorescens</name>
    <dbReference type="NCBI Taxonomy" id="294"/>
    <lineage>
        <taxon>Bacteria</taxon>
        <taxon>Pseudomonadati</taxon>
        <taxon>Pseudomonadota</taxon>
        <taxon>Gammaproteobacteria</taxon>
        <taxon>Pseudomonadales</taxon>
        <taxon>Pseudomonadaceae</taxon>
        <taxon>Pseudomonas</taxon>
    </lineage>
</organism>
<dbReference type="EMBL" id="CABVIH010000037">
    <property type="protein sequence ID" value="VVP54678.1"/>
    <property type="molecule type" value="Genomic_DNA"/>
</dbReference>
<feature type="domain" description="MrkD-like receptor binding" evidence="7">
    <location>
        <begin position="44"/>
        <end position="159"/>
    </location>
</feature>
<dbReference type="RefSeq" id="WP_150782336.1">
    <property type="nucleotide sequence ID" value="NZ_CABVIH010000037.1"/>
</dbReference>
<evidence type="ECO:0000256" key="4">
    <source>
        <dbReference type="ARBA" id="ARBA00023263"/>
    </source>
</evidence>
<keyword evidence="4" id="KW-0281">Fimbrium</keyword>
<dbReference type="Gene3D" id="2.60.40.1090">
    <property type="entry name" value="Fimbrial-type adhesion domain"/>
    <property type="match status" value="1"/>
</dbReference>
<comment type="subcellular location">
    <subcellularLocation>
        <location evidence="1">Fimbrium</location>
    </subcellularLocation>
</comment>
<evidence type="ECO:0000313" key="9">
    <source>
        <dbReference type="Proteomes" id="UP000375525"/>
    </source>
</evidence>
<dbReference type="AlphaFoldDB" id="A0A5E7PZH3"/>
<proteinExistence type="inferred from homology"/>
<gene>
    <name evidence="8" type="ORF">PS880_05598</name>
</gene>
<evidence type="ECO:0000256" key="5">
    <source>
        <dbReference type="SAM" id="SignalP"/>
    </source>
</evidence>
<evidence type="ECO:0000259" key="7">
    <source>
        <dbReference type="Pfam" id="PF22003"/>
    </source>
</evidence>
<dbReference type="Proteomes" id="UP000375525">
    <property type="component" value="Unassembled WGS sequence"/>
</dbReference>
<dbReference type="Gene3D" id="2.60.40.3310">
    <property type="match status" value="1"/>
</dbReference>
<dbReference type="Pfam" id="PF22003">
    <property type="entry name" value="MrkDrd"/>
    <property type="match status" value="1"/>
</dbReference>
<keyword evidence="3 5" id="KW-0732">Signal</keyword>
<dbReference type="PANTHER" id="PTHR33420">
    <property type="entry name" value="FIMBRIAL SUBUNIT ELFA-RELATED"/>
    <property type="match status" value="1"/>
</dbReference>
<sequence precursor="true">MKYTVIRLAIALFLSVLFMNREASASCTLTPAGDIHFTLPATLTVNRDAPIGAILLNIPVAGKPSNSPMTCSPAAYLVDGMDGPQTATSLANVYATNVPGIGIKVIGANANHPMPMPPAVYSWNGLITSVNNVWDSYGYQLVKTGPVTGGTLRFSGAVASSWMSSSETTLVNVGSATINSLYIDGSTDLVSSGCSVSTTNATVEMPTLTAAQVAGAPVGATFNPTSFNLAMMCAINIKVSYQIDGVSSVYSQSNGVLNNSDGSGMATGVGIQILTGTGSNPPPLPLSIKTLATTTTSSNQSVSIPLVAQYYKTATTVSPGQIQVLATFSMYYE</sequence>
<reference evidence="8 9" key="1">
    <citation type="submission" date="2019-09" db="EMBL/GenBank/DDBJ databases">
        <authorList>
            <person name="Chandra G."/>
            <person name="Truman W A."/>
        </authorList>
    </citation>
    <scope>NUCLEOTIDE SEQUENCE [LARGE SCALE GENOMIC DNA]</scope>
    <source>
        <strain evidence="8">PS880</strain>
    </source>
</reference>
<dbReference type="Pfam" id="PF00419">
    <property type="entry name" value="Fimbrial"/>
    <property type="match status" value="1"/>
</dbReference>
<dbReference type="InterPro" id="IPR054160">
    <property type="entry name" value="MrkD_recept-bd"/>
</dbReference>
<evidence type="ECO:0000256" key="1">
    <source>
        <dbReference type="ARBA" id="ARBA00004561"/>
    </source>
</evidence>
<evidence type="ECO:0000256" key="2">
    <source>
        <dbReference type="ARBA" id="ARBA00006671"/>
    </source>
</evidence>
<dbReference type="SUPFAM" id="SSF49401">
    <property type="entry name" value="Bacterial adhesins"/>
    <property type="match status" value="1"/>
</dbReference>
<dbReference type="GO" id="GO:0043709">
    <property type="term" value="P:cell adhesion involved in single-species biofilm formation"/>
    <property type="evidence" value="ECO:0007669"/>
    <property type="project" value="TreeGrafter"/>
</dbReference>
<comment type="similarity">
    <text evidence="2">Belongs to the fimbrial protein family.</text>
</comment>
<accession>A0A5E7PZH3</accession>
<name>A0A5E7PZH3_PSEFL</name>
<feature type="signal peptide" evidence="5">
    <location>
        <begin position="1"/>
        <end position="25"/>
    </location>
</feature>
<feature type="domain" description="Fimbrial-type adhesion" evidence="6">
    <location>
        <begin position="187"/>
        <end position="332"/>
    </location>
</feature>
<evidence type="ECO:0000313" key="8">
    <source>
        <dbReference type="EMBL" id="VVP54678.1"/>
    </source>
</evidence>
<dbReference type="GO" id="GO:0009289">
    <property type="term" value="C:pilus"/>
    <property type="evidence" value="ECO:0007669"/>
    <property type="project" value="UniProtKB-SubCell"/>
</dbReference>
<feature type="chain" id="PRO_5023127872" evidence="5">
    <location>
        <begin position="26"/>
        <end position="333"/>
    </location>
</feature>
<dbReference type="InterPro" id="IPR036937">
    <property type="entry name" value="Adhesion_dom_fimbrial_sf"/>
</dbReference>
<protein>
    <submittedName>
        <fullName evidence="8">Uncharacterized protein</fullName>
    </submittedName>
</protein>
<dbReference type="PANTHER" id="PTHR33420:SF12">
    <property type="entry name" value="FIMBRIN-LIKE PROTEIN FIMI-RELATED"/>
    <property type="match status" value="1"/>
</dbReference>
<evidence type="ECO:0000259" key="6">
    <source>
        <dbReference type="Pfam" id="PF00419"/>
    </source>
</evidence>
<dbReference type="InterPro" id="IPR050263">
    <property type="entry name" value="Bact_Fimbrial_Adh_Pro"/>
</dbReference>
<dbReference type="InterPro" id="IPR008966">
    <property type="entry name" value="Adhesion_dom_sf"/>
</dbReference>
<dbReference type="InterPro" id="IPR000259">
    <property type="entry name" value="Adhesion_dom_fimbrial"/>
</dbReference>
<dbReference type="OrthoDB" id="7010164at2"/>